<protein>
    <submittedName>
        <fullName evidence="1">Uncharacterized protein</fullName>
    </submittedName>
</protein>
<name>A0A7C9IE85_9RHOB</name>
<gene>
    <name evidence="1" type="ORF">GQ651_01765</name>
</gene>
<dbReference type="RefSeq" id="WP_160762494.1">
    <property type="nucleotide sequence ID" value="NZ_WUPT01000001.1"/>
</dbReference>
<dbReference type="Proteomes" id="UP000480350">
    <property type="component" value="Unassembled WGS sequence"/>
</dbReference>
<dbReference type="InterPro" id="IPR029044">
    <property type="entry name" value="Nucleotide-diphossugar_trans"/>
</dbReference>
<dbReference type="EMBL" id="WUPT01000001">
    <property type="protein sequence ID" value="MXQ06564.1"/>
    <property type="molecule type" value="Genomic_DNA"/>
</dbReference>
<organism evidence="1 2">
    <name type="scientific">Kangsaoukella pontilimi</name>
    <dbReference type="NCBI Taxonomy" id="2691042"/>
    <lineage>
        <taxon>Bacteria</taxon>
        <taxon>Pseudomonadati</taxon>
        <taxon>Pseudomonadota</taxon>
        <taxon>Alphaproteobacteria</taxon>
        <taxon>Rhodobacterales</taxon>
        <taxon>Paracoccaceae</taxon>
        <taxon>Kangsaoukella</taxon>
    </lineage>
</organism>
<dbReference type="SUPFAM" id="SSF53448">
    <property type="entry name" value="Nucleotide-diphospho-sugar transferases"/>
    <property type="match status" value="1"/>
</dbReference>
<keyword evidence="2" id="KW-1185">Reference proteome</keyword>
<comment type="caution">
    <text evidence="1">The sequence shown here is derived from an EMBL/GenBank/DDBJ whole genome shotgun (WGS) entry which is preliminary data.</text>
</comment>
<reference evidence="1 2" key="1">
    <citation type="submission" date="2019-12" db="EMBL/GenBank/DDBJ databases">
        <authorList>
            <person name="Lee S.D."/>
        </authorList>
    </citation>
    <scope>NUCLEOTIDE SEQUENCE [LARGE SCALE GENOMIC DNA]</scope>
    <source>
        <strain evidence="1 2">GH1-50</strain>
    </source>
</reference>
<dbReference type="AlphaFoldDB" id="A0A7C9IE85"/>
<evidence type="ECO:0000313" key="2">
    <source>
        <dbReference type="Proteomes" id="UP000480350"/>
    </source>
</evidence>
<evidence type="ECO:0000313" key="1">
    <source>
        <dbReference type="EMBL" id="MXQ06564.1"/>
    </source>
</evidence>
<sequence>MDRPQPPTLLIVAQAGRLTYEAVLFLASLRQAAPGWTGRVVLAEPLPGPLWPGDPGIDDDEARALLIEMGAEIRGFDSLHFGAAYPHGNKVEALSVLDPDEPFLFFDTDTLITGPLDTVAFDLDRPSASMAREGTWPEIQLYGPGYTETWRAIYDRFGVPFEPTLDLAQPDEHWERYLYFNAGWFYYRRAGVFRADMLRVMLGLRDDPLPELVCQSFDPWLDQVALPVVIAGLGGGRPGPELAGLDGDITWHWRALPLLYARASDAQLAAFEELTAPNRIKRVLKRYEPFRRMIYQNRGGKVRALFDQTRLPRPERALRSRIKRERLWLR</sequence>
<accession>A0A7C9IE85</accession>
<reference evidence="1 2" key="2">
    <citation type="submission" date="2020-03" db="EMBL/GenBank/DDBJ databases">
        <title>Kangsaoukella pontilimi gen. nov., sp. nov., a new member of the family Rhodobacteraceae isolated from a tidal mudflat.</title>
        <authorList>
            <person name="Kim I.S."/>
        </authorList>
    </citation>
    <scope>NUCLEOTIDE SEQUENCE [LARGE SCALE GENOMIC DNA]</scope>
    <source>
        <strain evidence="1 2">GH1-50</strain>
    </source>
</reference>
<proteinExistence type="predicted"/>